<dbReference type="Gene3D" id="3.30.40.10">
    <property type="entry name" value="Zinc/RING finger domain, C3HC4 (zinc finger)"/>
    <property type="match status" value="1"/>
</dbReference>
<evidence type="ECO:0000256" key="1">
    <source>
        <dbReference type="ARBA" id="ARBA00022723"/>
    </source>
</evidence>
<dbReference type="PROSITE" id="PS50089">
    <property type="entry name" value="ZF_RING_2"/>
    <property type="match status" value="1"/>
</dbReference>
<proteinExistence type="predicted"/>
<dbReference type="OMA" id="PCSDWIA"/>
<dbReference type="OrthoDB" id="8062037at2759"/>
<sequence length="242" mass="28126">MPMLWKYLFIIGVITKCALSSVTITPSTEEYAVVPISYMEESENGCKVVPIKTDRKWLGMVKKGGCTPITKYSNLKEMGASGMLILGRPNTDYASTEQFHVIPIDPVMYERLTEIYKKEEKYPSVKITNGIRTSLPIVQILYILFLVLMIFVFPSLFERLDEPRIRLVKPKDLSTIALQKYEDIPKSDRKYEECPICFEKFTEPEFIRTLQCHHYYHCNCIDPWLLSRSCRCPVCNYELSFT</sequence>
<dbReference type="AlphaFoldDB" id="I3EIX8"/>
<keyword evidence="1" id="KW-0479">Metal-binding</keyword>
<dbReference type="GO" id="GO:0006511">
    <property type="term" value="P:ubiquitin-dependent protein catabolic process"/>
    <property type="evidence" value="ECO:0007669"/>
    <property type="project" value="TreeGrafter"/>
</dbReference>
<accession>I3EIX8</accession>
<evidence type="ECO:0000256" key="5">
    <source>
        <dbReference type="SAM" id="Phobius"/>
    </source>
</evidence>
<dbReference type="STRING" id="935791.I3EIX8"/>
<evidence type="ECO:0000256" key="4">
    <source>
        <dbReference type="PROSITE-ProRule" id="PRU00175"/>
    </source>
</evidence>
<dbReference type="SUPFAM" id="SSF57850">
    <property type="entry name" value="RING/U-box"/>
    <property type="match status" value="1"/>
</dbReference>
<evidence type="ECO:0000259" key="7">
    <source>
        <dbReference type="PROSITE" id="PS50089"/>
    </source>
</evidence>
<dbReference type="VEuPathDB" id="MicrosporidiaDB:NEQG_00994"/>
<evidence type="ECO:0000313" key="8">
    <source>
        <dbReference type="EMBL" id="EIJ89175.1"/>
    </source>
</evidence>
<keyword evidence="6" id="KW-0732">Signal</keyword>
<evidence type="ECO:0000313" key="9">
    <source>
        <dbReference type="Proteomes" id="UP000002872"/>
    </source>
</evidence>
<reference evidence="8" key="1">
    <citation type="submission" date="2011-01" db="EMBL/GenBank/DDBJ databases">
        <title>The Genome Sequence of Nematocida parisii strain ERTm3.</title>
        <authorList>
            <consortium name="The Broad Institute Genome Sequencing Platform"/>
            <consortium name="The Broad Institute Genome Sequencing Center for Infectious Disease"/>
            <person name="Cuomo C."/>
            <person name="Troemel E."/>
            <person name="Young S.K."/>
            <person name="Zeng Q."/>
            <person name="Gargeya S."/>
            <person name="Fitzgerald M."/>
            <person name="Haas B."/>
            <person name="Abouelleil A."/>
            <person name="Alvarado L."/>
            <person name="Arachchi H.M."/>
            <person name="Berlin A."/>
            <person name="Chapman S.B."/>
            <person name="Gearin G."/>
            <person name="Goldberg J."/>
            <person name="Griggs A."/>
            <person name="Gujja S."/>
            <person name="Hansen M."/>
            <person name="Heiman D."/>
            <person name="Howarth C."/>
            <person name="Larimer J."/>
            <person name="Lui A."/>
            <person name="MacDonald P.J.P."/>
            <person name="McCowen C."/>
            <person name="Montmayeur A."/>
            <person name="Murphy C."/>
            <person name="Neiman D."/>
            <person name="Pearson M."/>
            <person name="Priest M."/>
            <person name="Roberts A."/>
            <person name="Saif S."/>
            <person name="Shea T."/>
            <person name="Sisk P."/>
            <person name="Stolte C."/>
            <person name="Sykes S."/>
            <person name="Wortman J."/>
            <person name="Nusbaum C."/>
            <person name="Birren B."/>
        </authorList>
    </citation>
    <scope>NUCLEOTIDE SEQUENCE</scope>
    <source>
        <strain evidence="8">ERTm3</strain>
    </source>
</reference>
<dbReference type="PANTHER" id="PTHR45931:SF3">
    <property type="entry name" value="RING ZINC FINGER-CONTAINING PROTEIN"/>
    <property type="match status" value="1"/>
</dbReference>
<dbReference type="Proteomes" id="UP000002872">
    <property type="component" value="Unassembled WGS sequence"/>
</dbReference>
<keyword evidence="5" id="KW-0812">Transmembrane</keyword>
<feature type="chain" id="PRO_5003670597" description="RING-type domain-containing protein" evidence="6">
    <location>
        <begin position="21"/>
        <end position="242"/>
    </location>
</feature>
<organism evidence="8 9">
    <name type="scientific">Nematocida parisii (strain ERTm3)</name>
    <name type="common">Nematode killer fungus</name>
    <dbReference type="NCBI Taxonomy" id="935791"/>
    <lineage>
        <taxon>Eukaryota</taxon>
        <taxon>Fungi</taxon>
        <taxon>Fungi incertae sedis</taxon>
        <taxon>Microsporidia</taxon>
        <taxon>Nematocida</taxon>
    </lineage>
</organism>
<dbReference type="InterPro" id="IPR001841">
    <property type="entry name" value="Znf_RING"/>
</dbReference>
<dbReference type="InterPro" id="IPR013083">
    <property type="entry name" value="Znf_RING/FYVE/PHD"/>
</dbReference>
<dbReference type="InterPro" id="IPR051834">
    <property type="entry name" value="RING_finger_E3_ligase"/>
</dbReference>
<dbReference type="GO" id="GO:0061630">
    <property type="term" value="F:ubiquitin protein ligase activity"/>
    <property type="evidence" value="ECO:0007669"/>
    <property type="project" value="TreeGrafter"/>
</dbReference>
<dbReference type="SMART" id="SM00184">
    <property type="entry name" value="RING"/>
    <property type="match status" value="1"/>
</dbReference>
<keyword evidence="3" id="KW-0862">Zinc</keyword>
<keyword evidence="9" id="KW-1185">Reference proteome</keyword>
<keyword evidence="2 4" id="KW-0863">Zinc-finger</keyword>
<gene>
    <name evidence="8" type="ORF">NEQG_00994</name>
</gene>
<dbReference type="EMBL" id="GL870877">
    <property type="protein sequence ID" value="EIJ89175.1"/>
    <property type="molecule type" value="Genomic_DNA"/>
</dbReference>
<dbReference type="PANTHER" id="PTHR45931">
    <property type="entry name" value="SI:CH211-59O9.10"/>
    <property type="match status" value="1"/>
</dbReference>
<keyword evidence="5" id="KW-0472">Membrane</keyword>
<dbReference type="GO" id="GO:0008270">
    <property type="term" value="F:zinc ion binding"/>
    <property type="evidence" value="ECO:0007669"/>
    <property type="project" value="UniProtKB-KW"/>
</dbReference>
<dbReference type="InParanoid" id="I3EIX8"/>
<evidence type="ECO:0000256" key="6">
    <source>
        <dbReference type="SAM" id="SignalP"/>
    </source>
</evidence>
<feature type="signal peptide" evidence="6">
    <location>
        <begin position="1"/>
        <end position="20"/>
    </location>
</feature>
<feature type="transmembrane region" description="Helical" evidence="5">
    <location>
        <begin position="137"/>
        <end position="157"/>
    </location>
</feature>
<evidence type="ECO:0000256" key="2">
    <source>
        <dbReference type="ARBA" id="ARBA00022771"/>
    </source>
</evidence>
<name>I3EIX8_NEMP3</name>
<dbReference type="HOGENOM" id="CLU_1142842_0_0_1"/>
<protein>
    <recommendedName>
        <fullName evidence="7">RING-type domain-containing protein</fullName>
    </recommendedName>
</protein>
<feature type="domain" description="RING-type" evidence="7">
    <location>
        <begin position="194"/>
        <end position="236"/>
    </location>
</feature>
<keyword evidence="5" id="KW-1133">Transmembrane helix</keyword>
<dbReference type="CDD" id="cd16454">
    <property type="entry name" value="RING-H2_PA-TM-RING"/>
    <property type="match status" value="1"/>
</dbReference>
<dbReference type="Pfam" id="PF13639">
    <property type="entry name" value="zf-RING_2"/>
    <property type="match status" value="1"/>
</dbReference>
<dbReference type="GO" id="GO:0005634">
    <property type="term" value="C:nucleus"/>
    <property type="evidence" value="ECO:0007669"/>
    <property type="project" value="TreeGrafter"/>
</dbReference>
<evidence type="ECO:0000256" key="3">
    <source>
        <dbReference type="ARBA" id="ARBA00022833"/>
    </source>
</evidence>